<protein>
    <submittedName>
        <fullName evidence="2">Uncharacterized protein</fullName>
    </submittedName>
</protein>
<keyword evidence="3" id="KW-1185">Reference proteome</keyword>
<proteinExistence type="predicted"/>
<keyword evidence="1" id="KW-0472">Membrane</keyword>
<comment type="caution">
    <text evidence="2">The sequence shown here is derived from an EMBL/GenBank/DDBJ whole genome shotgun (WGS) entry which is preliminary data.</text>
</comment>
<dbReference type="Proteomes" id="UP000322499">
    <property type="component" value="Unassembled WGS sequence"/>
</dbReference>
<dbReference type="EMBL" id="VNHW01000001">
    <property type="protein sequence ID" value="TYP90741.1"/>
    <property type="molecule type" value="Genomic_DNA"/>
</dbReference>
<dbReference type="AlphaFoldDB" id="A0A5S5D464"/>
<dbReference type="RefSeq" id="WP_166531480.1">
    <property type="nucleotide sequence ID" value="NZ_VNHW01000001.1"/>
</dbReference>
<evidence type="ECO:0000313" key="3">
    <source>
        <dbReference type="Proteomes" id="UP000322499"/>
    </source>
</evidence>
<organism evidence="2 3">
    <name type="scientific">Blastococcus xanthinilyticus</name>
    <dbReference type="NCBI Taxonomy" id="1564164"/>
    <lineage>
        <taxon>Bacteria</taxon>
        <taxon>Bacillati</taxon>
        <taxon>Actinomycetota</taxon>
        <taxon>Actinomycetes</taxon>
        <taxon>Geodermatophilales</taxon>
        <taxon>Geodermatophilaceae</taxon>
        <taxon>Blastococcus</taxon>
    </lineage>
</organism>
<name>A0A5S5D464_9ACTN</name>
<reference evidence="2 3" key="1">
    <citation type="submission" date="2019-07" db="EMBL/GenBank/DDBJ databases">
        <title>Genomic Encyclopedia of Archaeal and Bacterial Type Strains, Phase II (KMG-II): from individual species to whole genera.</title>
        <authorList>
            <person name="Goeker M."/>
        </authorList>
    </citation>
    <scope>NUCLEOTIDE SEQUENCE [LARGE SCALE GENOMIC DNA]</scope>
    <source>
        <strain evidence="2 3">DSM 46842</strain>
    </source>
</reference>
<feature type="transmembrane region" description="Helical" evidence="1">
    <location>
        <begin position="21"/>
        <end position="41"/>
    </location>
</feature>
<gene>
    <name evidence="2" type="ORF">BD833_101459</name>
</gene>
<accession>A0A5S5D464</accession>
<sequence length="66" mass="6766">MHSNDRPEQAGGSPEGRRRGRLIIPLVIALVLVVIFGWLLIVGLGADEAEEVGAPTPAAVVAAAPA</sequence>
<evidence type="ECO:0000256" key="1">
    <source>
        <dbReference type="SAM" id="Phobius"/>
    </source>
</evidence>
<keyword evidence="1" id="KW-0812">Transmembrane</keyword>
<keyword evidence="1" id="KW-1133">Transmembrane helix</keyword>
<evidence type="ECO:0000313" key="2">
    <source>
        <dbReference type="EMBL" id="TYP90741.1"/>
    </source>
</evidence>